<dbReference type="PROSITE" id="PS51257">
    <property type="entry name" value="PROKAR_LIPOPROTEIN"/>
    <property type="match status" value="1"/>
</dbReference>
<dbReference type="InterPro" id="IPR025345">
    <property type="entry name" value="DUF4249"/>
</dbReference>
<reference evidence="2 3" key="1">
    <citation type="submission" date="2020-09" db="EMBL/GenBank/DDBJ databases">
        <title>Genome sequencing and assembly of Pontibacter sp.</title>
        <authorList>
            <person name="Chhetri G."/>
        </authorList>
    </citation>
    <scope>NUCLEOTIDE SEQUENCE [LARGE SCALE GENOMIC DNA]</scope>
    <source>
        <strain evidence="2 3">JH31</strain>
    </source>
</reference>
<evidence type="ECO:0000313" key="3">
    <source>
        <dbReference type="Proteomes" id="UP000625551"/>
    </source>
</evidence>
<protein>
    <submittedName>
        <fullName evidence="2">DUF4249 domain-containing protein</fullName>
    </submittedName>
</protein>
<keyword evidence="1" id="KW-0732">Signal</keyword>
<proteinExistence type="predicted"/>
<dbReference type="RefSeq" id="WP_191185030.1">
    <property type="nucleotide sequence ID" value="NZ_JACXAJ010000012.1"/>
</dbReference>
<feature type="chain" id="PRO_5046422659" evidence="1">
    <location>
        <begin position="24"/>
        <end position="353"/>
    </location>
</feature>
<accession>A0ABR7XKU4</accession>
<comment type="caution">
    <text evidence="2">The sequence shown here is derived from an EMBL/GenBank/DDBJ whole genome shotgun (WGS) entry which is preliminary data.</text>
</comment>
<dbReference type="Proteomes" id="UP000625551">
    <property type="component" value="Unassembled WGS sequence"/>
</dbReference>
<name>A0ABR7XKU4_9BACT</name>
<evidence type="ECO:0000256" key="1">
    <source>
        <dbReference type="SAM" id="SignalP"/>
    </source>
</evidence>
<sequence length="353" mass="39999">MQGRTRHKSWLWALLLTFLSLQACVEPFELKTGTGKRSLVVSGMVTDQNQPELNKVTLSWTEPFDGETKKVLNEPVLGAKVTLQDNRGNSMQLTEGARGVYTLWEDNFRVEQGRVYSLSIRLPDGREYASRPELLRPAVPIQGIGYEFKEFINIVRNSAGVLIERRSMGFEVKAQVQDPTERGNYYRWDTEGVFEYFSNVGDQPIPSQCWANVGSVNTKAVAADDRLVNGRLFEQPVAVVPADIPTKYRIKIRQYSLTAEAYEFWRLLNQQQSSVGSIFDPPPARINGNVFSITNPEEQVVGYFNVSSFTEQFLMINRSTYAPFPGLPYELPIGDCRYLGLYPNVTVERPIGF</sequence>
<evidence type="ECO:0000313" key="2">
    <source>
        <dbReference type="EMBL" id="MBD1398900.1"/>
    </source>
</evidence>
<keyword evidence="3" id="KW-1185">Reference proteome</keyword>
<organism evidence="2 3">
    <name type="scientific">Pontibacter aquaedesilientis</name>
    <dbReference type="NCBI Taxonomy" id="2766980"/>
    <lineage>
        <taxon>Bacteria</taxon>
        <taxon>Pseudomonadati</taxon>
        <taxon>Bacteroidota</taxon>
        <taxon>Cytophagia</taxon>
        <taxon>Cytophagales</taxon>
        <taxon>Hymenobacteraceae</taxon>
        <taxon>Pontibacter</taxon>
    </lineage>
</organism>
<feature type="signal peptide" evidence="1">
    <location>
        <begin position="1"/>
        <end position="23"/>
    </location>
</feature>
<dbReference type="Pfam" id="PF14054">
    <property type="entry name" value="DUF4249"/>
    <property type="match status" value="1"/>
</dbReference>
<dbReference type="EMBL" id="JACXAJ010000012">
    <property type="protein sequence ID" value="MBD1398900.1"/>
    <property type="molecule type" value="Genomic_DNA"/>
</dbReference>
<gene>
    <name evidence="2" type="ORF">H9Q13_17150</name>
</gene>